<evidence type="ECO:0000313" key="2">
    <source>
        <dbReference type="EMBL" id="MDP2522143.1"/>
    </source>
</evidence>
<dbReference type="PANTHER" id="PTHR45011">
    <property type="entry name" value="DAP3-BINDING CELL DEATH ENHANCER 1"/>
    <property type="match status" value="1"/>
</dbReference>
<dbReference type="InterPro" id="IPR006597">
    <property type="entry name" value="Sel1-like"/>
</dbReference>
<dbReference type="Pfam" id="PF08238">
    <property type="entry name" value="Sel1"/>
    <property type="match status" value="4"/>
</dbReference>
<keyword evidence="4" id="KW-1185">Reference proteome</keyword>
<organism evidence="1 3">
    <name type="scientific">Neptunomonas phycophila</name>
    <dbReference type="NCBI Taxonomy" id="1572645"/>
    <lineage>
        <taxon>Bacteria</taxon>
        <taxon>Pseudomonadati</taxon>
        <taxon>Pseudomonadota</taxon>
        <taxon>Gammaproteobacteria</taxon>
        <taxon>Oceanospirillales</taxon>
        <taxon>Oceanospirillaceae</taxon>
        <taxon>Neptunomonas</taxon>
    </lineage>
</organism>
<dbReference type="Gene3D" id="1.25.40.10">
    <property type="entry name" value="Tetratricopeptide repeat domain"/>
    <property type="match status" value="1"/>
</dbReference>
<evidence type="ECO:0000313" key="1">
    <source>
        <dbReference type="EMBL" id="MDO6454648.1"/>
    </source>
</evidence>
<gene>
    <name evidence="1" type="ORF">Q4490_13825</name>
    <name evidence="2" type="ORF">Q8W30_06110</name>
</gene>
<comment type="caution">
    <text evidence="1">The sequence shown here is derived from an EMBL/GenBank/DDBJ whole genome shotgun (WGS) entry which is preliminary data.</text>
</comment>
<evidence type="ECO:0000313" key="4">
    <source>
        <dbReference type="Proteomes" id="UP001177341"/>
    </source>
</evidence>
<dbReference type="Proteomes" id="UP001169862">
    <property type="component" value="Unassembled WGS sequence"/>
</dbReference>
<proteinExistence type="predicted"/>
<protein>
    <submittedName>
        <fullName evidence="1">SEL1-like repeat protein</fullName>
    </submittedName>
</protein>
<dbReference type="EMBL" id="JAUYVO010000003">
    <property type="protein sequence ID" value="MDP2522143.1"/>
    <property type="molecule type" value="Genomic_DNA"/>
</dbReference>
<accession>A0AAW7XK02</accession>
<dbReference type="InterPro" id="IPR052748">
    <property type="entry name" value="ISR_Activator"/>
</dbReference>
<dbReference type="PANTHER" id="PTHR45011:SF1">
    <property type="entry name" value="DAP3-BINDING CELL DEATH ENHANCER 1"/>
    <property type="match status" value="1"/>
</dbReference>
<dbReference type="SMART" id="SM00671">
    <property type="entry name" value="SEL1"/>
    <property type="match status" value="2"/>
</dbReference>
<dbReference type="SUPFAM" id="SSF81901">
    <property type="entry name" value="HCP-like"/>
    <property type="match status" value="1"/>
</dbReference>
<name>A0AAW7XK02_9GAMM</name>
<dbReference type="InterPro" id="IPR011990">
    <property type="entry name" value="TPR-like_helical_dom_sf"/>
</dbReference>
<dbReference type="RefSeq" id="WP_215150009.1">
    <property type="nucleotide sequence ID" value="NZ_JAGDZI010000006.1"/>
</dbReference>
<sequence>MRLVLKLIAPAIFYLGYFLFRSPFARRSKAVHNFTMKVFRVAADNGSTRALSLYGHLLFYKGDGQQNRIQGGIYLERAAAAGDSKAQYQMGRVYESGFENYFMPSPTKALAFYRLAAEQGHGLAISRLAAIYQHGELSQPVDTAQYLYWQGQKA</sequence>
<dbReference type="AlphaFoldDB" id="A0AAW7XK02"/>
<evidence type="ECO:0000313" key="3">
    <source>
        <dbReference type="Proteomes" id="UP001169862"/>
    </source>
</evidence>
<dbReference type="EMBL" id="JAUOPG010000009">
    <property type="protein sequence ID" value="MDO6454648.1"/>
    <property type="molecule type" value="Genomic_DNA"/>
</dbReference>
<dbReference type="Proteomes" id="UP001177341">
    <property type="component" value="Unassembled WGS sequence"/>
</dbReference>
<reference evidence="1" key="1">
    <citation type="submission" date="2023-07" db="EMBL/GenBank/DDBJ databases">
        <title>Genome content predicts the carbon catabolic preferences of heterotrophic bacteria.</title>
        <authorList>
            <person name="Gralka M."/>
        </authorList>
    </citation>
    <scope>NUCLEOTIDE SEQUENCE</scope>
    <source>
        <strain evidence="2">5G01</strain>
        <strain evidence="1">I2M16</strain>
    </source>
</reference>